<evidence type="ECO:0000313" key="10">
    <source>
        <dbReference type="EMBL" id="MED6204341.1"/>
    </source>
</evidence>
<feature type="transmembrane region" description="Helical" evidence="7">
    <location>
        <begin position="29"/>
        <end position="46"/>
    </location>
</feature>
<dbReference type="PANTHER" id="PTHR31561">
    <property type="entry name" value="3-KETOACYL-COA SYNTHASE"/>
    <property type="match status" value="1"/>
</dbReference>
<keyword evidence="7" id="KW-0812">Transmembrane</keyword>
<accession>A0ABU6Y479</accession>
<keyword evidence="4 6" id="KW-0012">Acyltransferase</keyword>
<keyword evidence="7" id="KW-1133">Transmembrane helix</keyword>
<evidence type="ECO:0000256" key="6">
    <source>
        <dbReference type="PIRNR" id="PIRNR036417"/>
    </source>
</evidence>
<dbReference type="InterPro" id="IPR016039">
    <property type="entry name" value="Thiolase-like"/>
</dbReference>
<dbReference type="InterPro" id="IPR012392">
    <property type="entry name" value="3-ktacl-CoA_syn"/>
</dbReference>
<evidence type="ECO:0000256" key="1">
    <source>
        <dbReference type="ARBA" id="ARBA00005194"/>
    </source>
</evidence>
<dbReference type="GO" id="GO:0009922">
    <property type="term" value="F:fatty acid elongase activity"/>
    <property type="evidence" value="ECO:0007669"/>
    <property type="project" value="UniProtKB-EC"/>
</dbReference>
<evidence type="ECO:0000259" key="8">
    <source>
        <dbReference type="Pfam" id="PF08392"/>
    </source>
</evidence>
<proteinExistence type="inferred from homology"/>
<dbReference type="InterPro" id="IPR013747">
    <property type="entry name" value="ACP_syn_III_C"/>
</dbReference>
<evidence type="ECO:0000256" key="2">
    <source>
        <dbReference type="ARBA" id="ARBA00005531"/>
    </source>
</evidence>
<comment type="catalytic activity">
    <reaction evidence="5">
        <text>a very-long-chain acyl-CoA + malonyl-CoA + H(+) = a very-long-chain 3-oxoacyl-CoA + CO2 + CoA</text>
        <dbReference type="Rhea" id="RHEA:32727"/>
        <dbReference type="ChEBI" id="CHEBI:15378"/>
        <dbReference type="ChEBI" id="CHEBI:16526"/>
        <dbReference type="ChEBI" id="CHEBI:57287"/>
        <dbReference type="ChEBI" id="CHEBI:57384"/>
        <dbReference type="ChEBI" id="CHEBI:90725"/>
        <dbReference type="ChEBI" id="CHEBI:90736"/>
        <dbReference type="EC" id="2.3.1.199"/>
    </reaction>
</comment>
<dbReference type="EC" id="2.3.1.-" evidence="6"/>
<evidence type="ECO:0000256" key="7">
    <source>
        <dbReference type="SAM" id="Phobius"/>
    </source>
</evidence>
<gene>
    <name evidence="10" type="primary">KCS4_3</name>
    <name evidence="10" type="ORF">PIB30_008156</name>
</gene>
<evidence type="ECO:0000256" key="3">
    <source>
        <dbReference type="ARBA" id="ARBA00022679"/>
    </source>
</evidence>
<dbReference type="Proteomes" id="UP001341840">
    <property type="component" value="Unassembled WGS sequence"/>
</dbReference>
<dbReference type="Pfam" id="PF08392">
    <property type="entry name" value="FAE1_CUT1_RppA"/>
    <property type="match status" value="1"/>
</dbReference>
<dbReference type="InterPro" id="IPR013601">
    <property type="entry name" value="FAE1_typ3_polyketide_synth"/>
</dbReference>
<sequence>MSDQASLITHFINHHLFTLSLRHHNNNNLIIILAVIVIIATLYVITRPRSVYLIDFSCFRPPPHLRVDYNLFMERSALTARFDDSALQFQRKILERSGLGEETYVPEAMHAIPPKPSMAAARQEAEQVMFGALHTLFANTAINPKQIGILIVNCSLFNPTPSLSAMIVNKYKLRGDTRTYNISGMGCSAGVIAIDMAKDLLQVHRNTYAVVVSTENITQNWYLGNKKSMLIPNCLFRMGASAVLLSNKSSDRRRSKYKLVHVVRTHKGSDDKAYRCVFQEEDDAGKTGVTLSKDLMAIAGDALKTNITTLGPLVLPISEQLVFLVRLVAKKMLNAKVKPYTPDFKLAFNHFCIHAGGRAVIDELEKNLQLRGEDVEASRMTLHRFGNTSSSSIWYELAYTEAKGRVRKGQRVWQIAFGSGFKCNSAVWVALKHVKPSPRNPWQDCIHDYPLQLIN</sequence>
<evidence type="ECO:0000256" key="5">
    <source>
        <dbReference type="ARBA" id="ARBA00047375"/>
    </source>
</evidence>
<dbReference type="SUPFAM" id="SSF53901">
    <property type="entry name" value="Thiolase-like"/>
    <property type="match status" value="2"/>
</dbReference>
<evidence type="ECO:0000259" key="9">
    <source>
        <dbReference type="Pfam" id="PF08541"/>
    </source>
</evidence>
<organism evidence="10 11">
    <name type="scientific">Stylosanthes scabra</name>
    <dbReference type="NCBI Taxonomy" id="79078"/>
    <lineage>
        <taxon>Eukaryota</taxon>
        <taxon>Viridiplantae</taxon>
        <taxon>Streptophyta</taxon>
        <taxon>Embryophyta</taxon>
        <taxon>Tracheophyta</taxon>
        <taxon>Spermatophyta</taxon>
        <taxon>Magnoliopsida</taxon>
        <taxon>eudicotyledons</taxon>
        <taxon>Gunneridae</taxon>
        <taxon>Pentapetalae</taxon>
        <taxon>rosids</taxon>
        <taxon>fabids</taxon>
        <taxon>Fabales</taxon>
        <taxon>Fabaceae</taxon>
        <taxon>Papilionoideae</taxon>
        <taxon>50 kb inversion clade</taxon>
        <taxon>dalbergioids sensu lato</taxon>
        <taxon>Dalbergieae</taxon>
        <taxon>Pterocarpus clade</taxon>
        <taxon>Stylosanthes</taxon>
    </lineage>
</organism>
<feature type="domain" description="Beta-ketoacyl-[acyl-carrier-protein] synthase III C-terminal" evidence="9">
    <location>
        <begin position="349"/>
        <end position="428"/>
    </location>
</feature>
<comment type="pathway">
    <text evidence="1 6">Lipid metabolism; fatty acid biosynthesis.</text>
</comment>
<evidence type="ECO:0000313" key="11">
    <source>
        <dbReference type="Proteomes" id="UP001341840"/>
    </source>
</evidence>
<feature type="domain" description="FAE" evidence="8">
    <location>
        <begin position="43"/>
        <end position="332"/>
    </location>
</feature>
<name>A0ABU6Y479_9FABA</name>
<dbReference type="EMBL" id="JASCZI010241673">
    <property type="protein sequence ID" value="MED6204341.1"/>
    <property type="molecule type" value="Genomic_DNA"/>
</dbReference>
<dbReference type="Gene3D" id="3.40.47.10">
    <property type="match status" value="1"/>
</dbReference>
<dbReference type="PIRSF" id="PIRSF036417">
    <property type="entry name" value="3-ktacl-CoA_syn"/>
    <property type="match status" value="1"/>
</dbReference>
<dbReference type="CDD" id="cd00831">
    <property type="entry name" value="CHS_like"/>
    <property type="match status" value="1"/>
</dbReference>
<keyword evidence="3 6" id="KW-0808">Transferase</keyword>
<keyword evidence="11" id="KW-1185">Reference proteome</keyword>
<keyword evidence="7" id="KW-0472">Membrane</keyword>
<reference evidence="10 11" key="1">
    <citation type="journal article" date="2023" name="Plants (Basel)">
        <title>Bridging the Gap: Combining Genomics and Transcriptomics Approaches to Understand Stylosanthes scabra, an Orphan Legume from the Brazilian Caatinga.</title>
        <authorList>
            <person name="Ferreira-Neto J.R.C."/>
            <person name="da Silva M.D."/>
            <person name="Binneck E."/>
            <person name="de Melo N.F."/>
            <person name="da Silva R.H."/>
            <person name="de Melo A.L.T.M."/>
            <person name="Pandolfi V."/>
            <person name="Bustamante F.O."/>
            <person name="Brasileiro-Vidal A.C."/>
            <person name="Benko-Iseppon A.M."/>
        </authorList>
    </citation>
    <scope>NUCLEOTIDE SEQUENCE [LARGE SCALE GENOMIC DNA]</scope>
    <source>
        <tissue evidence="10">Leaves</tissue>
    </source>
</reference>
<dbReference type="Pfam" id="PF08541">
    <property type="entry name" value="ACP_syn_III_C"/>
    <property type="match status" value="1"/>
</dbReference>
<evidence type="ECO:0000256" key="4">
    <source>
        <dbReference type="ARBA" id="ARBA00023315"/>
    </source>
</evidence>
<protein>
    <recommendedName>
        <fullName evidence="6">3-ketoacyl-CoA synthase</fullName>
        <ecNumber evidence="6">2.3.1.-</ecNumber>
    </recommendedName>
</protein>
<comment type="similarity">
    <text evidence="2 6">Belongs to the thiolase-like superfamily. Chalcone/stilbene synthases family.</text>
</comment>
<comment type="caution">
    <text evidence="10">The sequence shown here is derived from an EMBL/GenBank/DDBJ whole genome shotgun (WGS) entry which is preliminary data.</text>
</comment>